<keyword evidence="1" id="KW-0472">Membrane</keyword>
<gene>
    <name evidence="2" type="ORF">GCM10007854_19480</name>
</gene>
<keyword evidence="1" id="KW-0812">Transmembrane</keyword>
<dbReference type="EMBL" id="BSNJ01000004">
    <property type="protein sequence ID" value="GLQ20993.1"/>
    <property type="molecule type" value="Genomic_DNA"/>
</dbReference>
<keyword evidence="3" id="KW-1185">Reference proteome</keyword>
<accession>A0ABQ5V2C3</accession>
<keyword evidence="1" id="KW-1133">Transmembrane helix</keyword>
<proteinExistence type="predicted"/>
<reference evidence="2" key="2">
    <citation type="submission" date="2023-01" db="EMBL/GenBank/DDBJ databases">
        <title>Draft genome sequence of Algimonas porphyrae strain NBRC 108216.</title>
        <authorList>
            <person name="Sun Q."/>
            <person name="Mori K."/>
        </authorList>
    </citation>
    <scope>NUCLEOTIDE SEQUENCE</scope>
    <source>
        <strain evidence="2">NBRC 108216</strain>
    </source>
</reference>
<sequence>MQDEVPHVALDAVETSASGPSMGWTSWIGTAIGVAALITSVVSIWLALKNAGSMNQLVQANSWPHLQILTSNSSDDNGREIRFTIENTGAGPAKLHSVIAYLDNEPMPNASMFVKQACDCDPSPTLRRSIGSFTPSNKVLDSGYSIIFLRVSYDPDTAEAWSRIDQSRFTRLRFRGCYCSVFDECWETDFVSLSKTSVELCEPSDDNWRG</sequence>
<reference evidence="2" key="1">
    <citation type="journal article" date="2014" name="Int. J. Syst. Evol. Microbiol.">
        <title>Complete genome of a new Firmicutes species belonging to the dominant human colonic microbiota ('Ruminococcus bicirculans') reveals two chromosomes and a selective capacity to utilize plant glucans.</title>
        <authorList>
            <consortium name="NISC Comparative Sequencing Program"/>
            <person name="Wegmann U."/>
            <person name="Louis P."/>
            <person name="Goesmann A."/>
            <person name="Henrissat B."/>
            <person name="Duncan S.H."/>
            <person name="Flint H.J."/>
        </authorList>
    </citation>
    <scope>NUCLEOTIDE SEQUENCE</scope>
    <source>
        <strain evidence="2">NBRC 108216</strain>
    </source>
</reference>
<evidence type="ECO:0000313" key="3">
    <source>
        <dbReference type="Proteomes" id="UP001161390"/>
    </source>
</evidence>
<comment type="caution">
    <text evidence="2">The sequence shown here is derived from an EMBL/GenBank/DDBJ whole genome shotgun (WGS) entry which is preliminary data.</text>
</comment>
<evidence type="ECO:0000313" key="2">
    <source>
        <dbReference type="EMBL" id="GLQ20993.1"/>
    </source>
</evidence>
<name>A0ABQ5V2C3_9PROT</name>
<protein>
    <recommendedName>
        <fullName evidence="4">DUF1573 domain-containing protein</fullName>
    </recommendedName>
</protein>
<feature type="transmembrane region" description="Helical" evidence="1">
    <location>
        <begin position="24"/>
        <end position="48"/>
    </location>
</feature>
<dbReference type="RefSeq" id="WP_284372101.1">
    <property type="nucleotide sequence ID" value="NZ_BSNJ01000004.1"/>
</dbReference>
<evidence type="ECO:0000256" key="1">
    <source>
        <dbReference type="SAM" id="Phobius"/>
    </source>
</evidence>
<organism evidence="2 3">
    <name type="scientific">Algimonas porphyrae</name>
    <dbReference type="NCBI Taxonomy" id="1128113"/>
    <lineage>
        <taxon>Bacteria</taxon>
        <taxon>Pseudomonadati</taxon>
        <taxon>Pseudomonadota</taxon>
        <taxon>Alphaproteobacteria</taxon>
        <taxon>Maricaulales</taxon>
        <taxon>Robiginitomaculaceae</taxon>
        <taxon>Algimonas</taxon>
    </lineage>
</organism>
<evidence type="ECO:0008006" key="4">
    <source>
        <dbReference type="Google" id="ProtNLM"/>
    </source>
</evidence>
<dbReference type="Proteomes" id="UP001161390">
    <property type="component" value="Unassembled WGS sequence"/>
</dbReference>